<dbReference type="HAMAP" id="MF_00210">
    <property type="entry name" value="EPSP_synth"/>
    <property type="match status" value="1"/>
</dbReference>
<comment type="caution">
    <text evidence="10">The sequence shown here is derived from an EMBL/GenBank/DDBJ whole genome shotgun (WGS) entry which is preliminary data.</text>
</comment>
<evidence type="ECO:0000256" key="7">
    <source>
        <dbReference type="ARBA" id="ARBA00044633"/>
    </source>
</evidence>
<evidence type="ECO:0000256" key="8">
    <source>
        <dbReference type="HAMAP-Rule" id="MF_00210"/>
    </source>
</evidence>
<feature type="binding site" evidence="8">
    <location>
        <position position="96"/>
    </location>
    <ligand>
        <name>phosphoenolpyruvate</name>
        <dbReference type="ChEBI" id="CHEBI:58702"/>
    </ligand>
</feature>
<feature type="binding site" evidence="8">
    <location>
        <position position="353"/>
    </location>
    <ligand>
        <name>phosphoenolpyruvate</name>
        <dbReference type="ChEBI" id="CHEBI:58702"/>
    </ligand>
</feature>
<evidence type="ECO:0000313" key="10">
    <source>
        <dbReference type="EMBL" id="HGZ42823.1"/>
    </source>
</evidence>
<dbReference type="Pfam" id="PF00275">
    <property type="entry name" value="EPSP_synthase"/>
    <property type="match status" value="1"/>
</dbReference>
<feature type="binding site" evidence="8">
    <location>
        <position position="394"/>
    </location>
    <ligand>
        <name>phosphoenolpyruvate</name>
        <dbReference type="ChEBI" id="CHEBI:58702"/>
    </ligand>
</feature>
<dbReference type="InterPro" id="IPR036968">
    <property type="entry name" value="Enolpyruvate_Tfrase_sf"/>
</dbReference>
<dbReference type="GO" id="GO:0009423">
    <property type="term" value="P:chorismate biosynthetic process"/>
    <property type="evidence" value="ECO:0007669"/>
    <property type="project" value="UniProtKB-UniRule"/>
</dbReference>
<name>A0A832I1N6_UNCEI</name>
<feature type="domain" description="Enolpyruvate transferase" evidence="9">
    <location>
        <begin position="10"/>
        <end position="428"/>
    </location>
</feature>
<dbReference type="EMBL" id="DSQF01000012">
    <property type="protein sequence ID" value="HGZ42823.1"/>
    <property type="molecule type" value="Genomic_DNA"/>
</dbReference>
<reference evidence="10" key="1">
    <citation type="journal article" date="2020" name="mSystems">
        <title>Genome- and Community-Level Interaction Insights into Carbon Utilization and Element Cycling Functions of Hydrothermarchaeota in Hydrothermal Sediment.</title>
        <authorList>
            <person name="Zhou Z."/>
            <person name="Liu Y."/>
            <person name="Xu W."/>
            <person name="Pan J."/>
            <person name="Luo Z.H."/>
            <person name="Li M."/>
        </authorList>
    </citation>
    <scope>NUCLEOTIDE SEQUENCE [LARGE SCALE GENOMIC DNA]</scope>
    <source>
        <strain evidence="10">SpSt-381</strain>
    </source>
</reference>
<dbReference type="GO" id="GO:0003866">
    <property type="term" value="F:3-phosphoshikimate 1-carboxyvinyltransferase activity"/>
    <property type="evidence" value="ECO:0007669"/>
    <property type="project" value="UniProtKB-UniRule"/>
</dbReference>
<dbReference type="InterPro" id="IPR006264">
    <property type="entry name" value="EPSP_synthase"/>
</dbReference>
<feature type="binding site" evidence="8">
    <location>
        <position position="30"/>
    </location>
    <ligand>
        <name>3-phosphoshikimate</name>
        <dbReference type="ChEBI" id="CHEBI:145989"/>
    </ligand>
</feature>
<evidence type="ECO:0000256" key="1">
    <source>
        <dbReference type="ARBA" id="ARBA00004811"/>
    </source>
</evidence>
<feature type="binding site" evidence="8">
    <location>
        <position position="349"/>
    </location>
    <ligand>
        <name>3-phosphoshikimate</name>
        <dbReference type="ChEBI" id="CHEBI:145989"/>
    </ligand>
</feature>
<dbReference type="Gene3D" id="3.65.10.10">
    <property type="entry name" value="Enolpyruvate transferase domain"/>
    <property type="match status" value="2"/>
</dbReference>
<comment type="catalytic activity">
    <reaction evidence="7">
        <text>3-phosphoshikimate + phosphoenolpyruvate = 5-O-(1-carboxyvinyl)-3-phosphoshikimate + phosphate</text>
        <dbReference type="Rhea" id="RHEA:21256"/>
        <dbReference type="ChEBI" id="CHEBI:43474"/>
        <dbReference type="ChEBI" id="CHEBI:57701"/>
        <dbReference type="ChEBI" id="CHEBI:58702"/>
        <dbReference type="ChEBI" id="CHEBI:145989"/>
        <dbReference type="EC" id="2.5.1.19"/>
    </reaction>
    <physiologicalReaction direction="left-to-right" evidence="7">
        <dbReference type="Rhea" id="RHEA:21257"/>
    </physiologicalReaction>
</comment>
<protein>
    <recommendedName>
        <fullName evidence="8">3-phosphoshikimate 1-carboxyvinyltransferase</fullName>
        <ecNumber evidence="8">2.5.1.19</ecNumber>
    </recommendedName>
    <alternativeName>
        <fullName evidence="8">5-enolpyruvylshikimate-3-phosphate synthase</fullName>
        <shortName evidence="8">EPSP synthase</shortName>
        <shortName evidence="8">EPSPS</shortName>
    </alternativeName>
</protein>
<evidence type="ECO:0000259" key="9">
    <source>
        <dbReference type="Pfam" id="PF00275"/>
    </source>
</evidence>
<evidence type="ECO:0000256" key="6">
    <source>
        <dbReference type="ARBA" id="ARBA00023141"/>
    </source>
</evidence>
<keyword evidence="5 8" id="KW-0808">Transferase</keyword>
<dbReference type="FunFam" id="3.65.10.10:FF:000005">
    <property type="entry name" value="3-phosphoshikimate 1-carboxyvinyltransferase"/>
    <property type="match status" value="1"/>
</dbReference>
<dbReference type="GO" id="GO:0009073">
    <property type="term" value="P:aromatic amino acid family biosynthetic process"/>
    <property type="evidence" value="ECO:0007669"/>
    <property type="project" value="UniProtKB-KW"/>
</dbReference>
<dbReference type="GO" id="GO:0005737">
    <property type="term" value="C:cytoplasm"/>
    <property type="evidence" value="ECO:0007669"/>
    <property type="project" value="UniProtKB-SubCell"/>
</dbReference>
<feature type="active site" description="Proton acceptor" evidence="8">
    <location>
        <position position="322"/>
    </location>
</feature>
<keyword evidence="3 8" id="KW-0963">Cytoplasm</keyword>
<dbReference type="CDD" id="cd01556">
    <property type="entry name" value="EPSP_synthase"/>
    <property type="match status" value="1"/>
</dbReference>
<dbReference type="PROSITE" id="PS00885">
    <property type="entry name" value="EPSP_SYNTHASE_2"/>
    <property type="match status" value="1"/>
</dbReference>
<proteinExistence type="inferred from homology"/>
<dbReference type="InterPro" id="IPR013792">
    <property type="entry name" value="RNA3'P_cycl/enolpyr_Trfase_a/b"/>
</dbReference>
<dbReference type="NCBIfam" id="TIGR01356">
    <property type="entry name" value="aroA"/>
    <property type="match status" value="1"/>
</dbReference>
<dbReference type="SUPFAM" id="SSF55205">
    <property type="entry name" value="EPT/RTPC-like"/>
    <property type="match status" value="1"/>
</dbReference>
<keyword evidence="4 8" id="KW-0028">Amino-acid biosynthesis</keyword>
<evidence type="ECO:0000256" key="3">
    <source>
        <dbReference type="ARBA" id="ARBA00022490"/>
    </source>
</evidence>
<dbReference type="PANTHER" id="PTHR21090:SF5">
    <property type="entry name" value="PENTAFUNCTIONAL AROM POLYPEPTIDE"/>
    <property type="match status" value="1"/>
</dbReference>
<comment type="caution">
    <text evidence="8">Lacks conserved residue(s) required for the propagation of feature annotation.</text>
</comment>
<feature type="binding site" evidence="8">
    <location>
        <position position="25"/>
    </location>
    <ligand>
        <name>phosphoenolpyruvate</name>
        <dbReference type="ChEBI" id="CHEBI:58702"/>
    </ligand>
</feature>
<feature type="binding site" evidence="8">
    <location>
        <position position="171"/>
    </location>
    <ligand>
        <name>3-phosphoshikimate</name>
        <dbReference type="ChEBI" id="CHEBI:145989"/>
    </ligand>
</feature>
<feature type="binding site" evidence="8">
    <location>
        <position position="26"/>
    </location>
    <ligand>
        <name>3-phosphoshikimate</name>
        <dbReference type="ChEBI" id="CHEBI:145989"/>
    </ligand>
</feature>
<comment type="subunit">
    <text evidence="8">Monomer.</text>
</comment>
<gene>
    <name evidence="8 10" type="primary">aroA</name>
    <name evidence="10" type="ORF">ENR23_05240</name>
</gene>
<dbReference type="EC" id="2.5.1.19" evidence="8"/>
<comment type="subcellular location">
    <subcellularLocation>
        <location evidence="8">Cytoplasm</location>
    </subcellularLocation>
</comment>
<feature type="binding site" evidence="8">
    <location>
        <position position="171"/>
    </location>
    <ligand>
        <name>phosphoenolpyruvate</name>
        <dbReference type="ChEBI" id="CHEBI:58702"/>
    </ligand>
</feature>
<dbReference type="AlphaFoldDB" id="A0A832I1N6"/>
<dbReference type="UniPathway" id="UPA00053">
    <property type="reaction ID" value="UER00089"/>
</dbReference>
<dbReference type="InterPro" id="IPR023193">
    <property type="entry name" value="EPSP_synthase_CS"/>
</dbReference>
<feature type="binding site" evidence="8">
    <location>
        <position position="322"/>
    </location>
    <ligand>
        <name>3-phosphoshikimate</name>
        <dbReference type="ChEBI" id="CHEBI:145989"/>
    </ligand>
</feature>
<evidence type="ECO:0000256" key="4">
    <source>
        <dbReference type="ARBA" id="ARBA00022605"/>
    </source>
</evidence>
<sequence length="441" mass="43872">MAGAVPLVVTPGPPLAGAFKPPGDKSVTHRAILFGLLAAGTTRISNANPGADCARSLACAETLGARVARDGDTLLVEGVAGRVVEPAEVLDCGNSGTTLRLLAGLLAAQPVLAVLTGDASLRNRPVARVVEPLRAMGATLAARDGDRLPPLVVRGGALRPLAIERTTPSAQVATAVLLAGLQTAGRTSVAVAAGARDHTARMLPAFGVPIASAEGQDAVRLAVEGPLVPRATRLEVPGDPSAAAFFLAAAAASPGARVTARGVSLNPTRCGLLDALEAMGARVERRALGVEAGEPVGDVTVEGPARLRAADVAPAAVPAMIDEFPAWCVAAAAAEGVSRIAGAGELRVKESDRLAAMARALAALGVAVEERADGLAIAGGAVRGGRVAAHGDHRVAMSLAVLATRAAGPVAIDDASSIATSYPGFTADLAALGGRVVEASA</sequence>
<comment type="pathway">
    <text evidence="1 8">Metabolic intermediate biosynthesis; chorismate biosynthesis; chorismate from D-erythrose 4-phosphate and phosphoenolpyruvate: step 6/7.</text>
</comment>
<dbReference type="PROSITE" id="PS00104">
    <property type="entry name" value="EPSP_SYNTHASE_1"/>
    <property type="match status" value="1"/>
</dbReference>
<keyword evidence="6 8" id="KW-0057">Aromatic amino acid biosynthesis</keyword>
<dbReference type="GO" id="GO:0008652">
    <property type="term" value="P:amino acid biosynthetic process"/>
    <property type="evidence" value="ECO:0007669"/>
    <property type="project" value="UniProtKB-KW"/>
</dbReference>
<dbReference type="InterPro" id="IPR001986">
    <property type="entry name" value="Enolpyruvate_Tfrase_dom"/>
</dbReference>
<feature type="binding site" evidence="8">
    <location>
        <position position="124"/>
    </location>
    <ligand>
        <name>phosphoenolpyruvate</name>
        <dbReference type="ChEBI" id="CHEBI:58702"/>
    </ligand>
</feature>
<dbReference type="PIRSF" id="PIRSF000505">
    <property type="entry name" value="EPSPS"/>
    <property type="match status" value="1"/>
</dbReference>
<evidence type="ECO:0000256" key="2">
    <source>
        <dbReference type="ARBA" id="ARBA00009948"/>
    </source>
</evidence>
<evidence type="ECO:0000256" key="5">
    <source>
        <dbReference type="ARBA" id="ARBA00022679"/>
    </source>
</evidence>
<comment type="function">
    <text evidence="8">Catalyzes the transfer of the enolpyruvyl moiety of phosphoenolpyruvate (PEP) to the 5-hydroxyl of shikimate-3-phosphate (S3P) to produce enolpyruvyl shikimate-3-phosphate and inorganic phosphate.</text>
</comment>
<accession>A0A832I1N6</accession>
<feature type="binding site" evidence="8">
    <location>
        <position position="169"/>
    </location>
    <ligand>
        <name>3-phosphoshikimate</name>
        <dbReference type="ChEBI" id="CHEBI:145989"/>
    </ligand>
</feature>
<dbReference type="PANTHER" id="PTHR21090">
    <property type="entry name" value="AROM/DEHYDROQUINATE SYNTHASE"/>
    <property type="match status" value="1"/>
</dbReference>
<feature type="binding site" evidence="8">
    <location>
        <position position="25"/>
    </location>
    <ligand>
        <name>3-phosphoshikimate</name>
        <dbReference type="ChEBI" id="CHEBI:145989"/>
    </ligand>
</feature>
<organism evidence="10">
    <name type="scientific">Eiseniibacteriota bacterium</name>
    <dbReference type="NCBI Taxonomy" id="2212470"/>
    <lineage>
        <taxon>Bacteria</taxon>
        <taxon>Candidatus Eiseniibacteriota</taxon>
    </lineage>
</organism>
<comment type="similarity">
    <text evidence="2 8">Belongs to the EPSP synthase family.</text>
</comment>